<keyword evidence="3" id="KW-0813">Transport</keyword>
<evidence type="ECO:0000256" key="3">
    <source>
        <dbReference type="ARBA" id="ARBA00022448"/>
    </source>
</evidence>
<evidence type="ECO:0000256" key="1">
    <source>
        <dbReference type="ARBA" id="ARBA00004141"/>
    </source>
</evidence>
<dbReference type="AlphaFoldDB" id="A0A812KKN6"/>
<sequence>LVVITPAAGFVTPGWSIAIGALGAPWCYLTVEAVNRIKLVDDTLDAFGLHGSGGFAGAILTGIFAVDEGLIYSGSFVLLGKQIAGALAGVAFSAVGTAIIMGVMKMLFKLRIPEDQELGGVDEHTHGESYHSPVKRYAPGGRMTESETSKESVWPDGKTSNQARIPGAKRRPDENQFLCARRILKRQLEIDENAVRISQEVGYIEEDRSSRSYPGLKT</sequence>
<dbReference type="InterPro" id="IPR024041">
    <property type="entry name" value="NH4_transpt_AmtB-like_dom"/>
</dbReference>
<comment type="similarity">
    <text evidence="2">Belongs to the ammonia transporter channel (TC 1.A.11.2) family.</text>
</comment>
<dbReference type="OrthoDB" id="423276at2759"/>
<proteinExistence type="inferred from homology"/>
<feature type="transmembrane region" description="Helical" evidence="9">
    <location>
        <begin position="46"/>
        <end position="66"/>
    </location>
</feature>
<evidence type="ECO:0000256" key="8">
    <source>
        <dbReference type="SAM" id="MobiDB-lite"/>
    </source>
</evidence>
<name>A0A812KKN6_9DINO</name>
<reference evidence="11" key="1">
    <citation type="submission" date="2021-02" db="EMBL/GenBank/DDBJ databases">
        <authorList>
            <person name="Dougan E. K."/>
            <person name="Rhodes N."/>
            <person name="Thang M."/>
            <person name="Chan C."/>
        </authorList>
    </citation>
    <scope>NUCLEOTIDE SEQUENCE</scope>
</reference>
<feature type="transmembrane region" description="Helical" evidence="9">
    <location>
        <begin position="15"/>
        <end position="34"/>
    </location>
</feature>
<feature type="non-terminal residue" evidence="11">
    <location>
        <position position="1"/>
    </location>
</feature>
<dbReference type="PANTHER" id="PTHR43029">
    <property type="entry name" value="AMMONIUM TRANSPORTER MEP2"/>
    <property type="match status" value="1"/>
</dbReference>
<feature type="transmembrane region" description="Helical" evidence="9">
    <location>
        <begin position="86"/>
        <end position="108"/>
    </location>
</feature>
<feature type="non-terminal residue" evidence="11">
    <location>
        <position position="218"/>
    </location>
</feature>
<evidence type="ECO:0000259" key="10">
    <source>
        <dbReference type="Pfam" id="PF00909"/>
    </source>
</evidence>
<keyword evidence="12" id="KW-1185">Reference proteome</keyword>
<evidence type="ECO:0000313" key="11">
    <source>
        <dbReference type="EMBL" id="CAE7229015.1"/>
    </source>
</evidence>
<keyword evidence="7" id="KW-0924">Ammonia transport</keyword>
<dbReference type="Gene3D" id="1.10.3430.10">
    <property type="entry name" value="Ammonium transporter AmtB like domains"/>
    <property type="match status" value="1"/>
</dbReference>
<comment type="caution">
    <text evidence="11">The sequence shown here is derived from an EMBL/GenBank/DDBJ whole genome shotgun (WGS) entry which is preliminary data.</text>
</comment>
<gene>
    <name evidence="11" type="primary">amt1</name>
    <name evidence="11" type="ORF">SNEC2469_LOCUS3417</name>
</gene>
<keyword evidence="5 9" id="KW-1133">Transmembrane helix</keyword>
<comment type="subcellular location">
    <subcellularLocation>
        <location evidence="1">Membrane</location>
        <topology evidence="1">Multi-pass membrane protein</topology>
    </subcellularLocation>
</comment>
<evidence type="ECO:0000256" key="7">
    <source>
        <dbReference type="ARBA" id="ARBA00023177"/>
    </source>
</evidence>
<evidence type="ECO:0000256" key="6">
    <source>
        <dbReference type="ARBA" id="ARBA00023136"/>
    </source>
</evidence>
<dbReference type="PANTHER" id="PTHR43029:SF10">
    <property type="entry name" value="AMMONIUM TRANSPORTER MEP2"/>
    <property type="match status" value="1"/>
</dbReference>
<dbReference type="EMBL" id="CAJNJA010007788">
    <property type="protein sequence ID" value="CAE7229015.1"/>
    <property type="molecule type" value="Genomic_DNA"/>
</dbReference>
<dbReference type="GO" id="GO:0005886">
    <property type="term" value="C:plasma membrane"/>
    <property type="evidence" value="ECO:0007669"/>
    <property type="project" value="TreeGrafter"/>
</dbReference>
<evidence type="ECO:0000256" key="2">
    <source>
        <dbReference type="ARBA" id="ARBA00005887"/>
    </source>
</evidence>
<dbReference type="Pfam" id="PF00909">
    <property type="entry name" value="Ammonium_transp"/>
    <property type="match status" value="1"/>
</dbReference>
<keyword evidence="4 9" id="KW-0812">Transmembrane</keyword>
<protein>
    <submittedName>
        <fullName evidence="11">Amt1 protein</fullName>
    </submittedName>
</protein>
<keyword evidence="6 9" id="KW-0472">Membrane</keyword>
<dbReference type="InterPro" id="IPR001905">
    <property type="entry name" value="Ammonium_transpt"/>
</dbReference>
<accession>A0A812KKN6</accession>
<dbReference type="SUPFAM" id="SSF111352">
    <property type="entry name" value="Ammonium transporter"/>
    <property type="match status" value="1"/>
</dbReference>
<feature type="domain" description="Ammonium transporter AmtB-like" evidence="10">
    <location>
        <begin position="1"/>
        <end position="129"/>
    </location>
</feature>
<evidence type="ECO:0000256" key="4">
    <source>
        <dbReference type="ARBA" id="ARBA00022692"/>
    </source>
</evidence>
<evidence type="ECO:0000256" key="5">
    <source>
        <dbReference type="ARBA" id="ARBA00022989"/>
    </source>
</evidence>
<evidence type="ECO:0000256" key="9">
    <source>
        <dbReference type="SAM" id="Phobius"/>
    </source>
</evidence>
<feature type="region of interest" description="Disordered" evidence="8">
    <location>
        <begin position="121"/>
        <end position="171"/>
    </location>
</feature>
<dbReference type="InterPro" id="IPR029020">
    <property type="entry name" value="Ammonium/urea_transptr"/>
</dbReference>
<dbReference type="Proteomes" id="UP000601435">
    <property type="component" value="Unassembled WGS sequence"/>
</dbReference>
<dbReference type="GO" id="GO:0008519">
    <property type="term" value="F:ammonium channel activity"/>
    <property type="evidence" value="ECO:0007669"/>
    <property type="project" value="InterPro"/>
</dbReference>
<organism evidence="11 12">
    <name type="scientific">Symbiodinium necroappetens</name>
    <dbReference type="NCBI Taxonomy" id="1628268"/>
    <lineage>
        <taxon>Eukaryota</taxon>
        <taxon>Sar</taxon>
        <taxon>Alveolata</taxon>
        <taxon>Dinophyceae</taxon>
        <taxon>Suessiales</taxon>
        <taxon>Symbiodiniaceae</taxon>
        <taxon>Symbiodinium</taxon>
    </lineage>
</organism>
<evidence type="ECO:0000313" key="12">
    <source>
        <dbReference type="Proteomes" id="UP000601435"/>
    </source>
</evidence>